<sequence>MEEIRKAAKAVYDNWSDEEKKEMGDLFRSVDKNGDGKITLREFMACNNNTCTAVLLRNLFELVDQNGDGILQFDEFVTLVYLASSSRPSCDGCGHFIGGLFFTCTQCYLGNKGVTDTYDLCIPCYHGGEFVHEHTDFVDNYSLLAMMRKALSFESEEISSSQSSDGSRREKEKVKKAFRRFTAILGFAADVAQLSSLFKSSDLD</sequence>
<keyword evidence="3" id="KW-0862">Zinc</keyword>
<dbReference type="PROSITE" id="PS00018">
    <property type="entry name" value="EF_HAND_1"/>
    <property type="match status" value="2"/>
</dbReference>
<dbReference type="GO" id="GO:0005509">
    <property type="term" value="F:calcium ion binding"/>
    <property type="evidence" value="ECO:0007669"/>
    <property type="project" value="InterPro"/>
</dbReference>
<feature type="domain" description="EF-hand" evidence="5">
    <location>
        <begin position="56"/>
        <end position="86"/>
    </location>
</feature>
<dbReference type="InterPro" id="IPR011992">
    <property type="entry name" value="EF-hand-dom_pair"/>
</dbReference>
<keyword evidence="2" id="KW-0863">Zinc-finger</keyword>
<protein>
    <recommendedName>
        <fullName evidence="5">EF-hand domain-containing protein</fullName>
    </recommendedName>
</protein>
<reference evidence="6" key="1">
    <citation type="submission" date="2023-10" db="EMBL/GenBank/DDBJ databases">
        <title>Chromosome-level genome of the transformable northern wattle, Acacia crassicarpa.</title>
        <authorList>
            <person name="Massaro I."/>
            <person name="Sinha N.R."/>
            <person name="Poethig S."/>
            <person name="Leichty A.R."/>
        </authorList>
    </citation>
    <scope>NUCLEOTIDE SEQUENCE</scope>
    <source>
        <strain evidence="6">Acra3RX</strain>
        <tissue evidence="6">Leaf</tissue>
    </source>
</reference>
<dbReference type="SUPFAM" id="SSF57850">
    <property type="entry name" value="RING/U-box"/>
    <property type="match status" value="1"/>
</dbReference>
<dbReference type="GO" id="GO:0008270">
    <property type="term" value="F:zinc ion binding"/>
    <property type="evidence" value="ECO:0007669"/>
    <property type="project" value="UniProtKB-KW"/>
</dbReference>
<dbReference type="PROSITE" id="PS50222">
    <property type="entry name" value="EF_HAND_2"/>
    <property type="match status" value="2"/>
</dbReference>
<evidence type="ECO:0000259" key="5">
    <source>
        <dbReference type="PROSITE" id="PS50222"/>
    </source>
</evidence>
<keyword evidence="4" id="KW-0106">Calcium</keyword>
<evidence type="ECO:0000313" key="6">
    <source>
        <dbReference type="EMBL" id="KAK4266235.1"/>
    </source>
</evidence>
<proteinExistence type="predicted"/>
<dbReference type="AlphaFoldDB" id="A0AAE1J9F8"/>
<dbReference type="SUPFAM" id="SSF47473">
    <property type="entry name" value="EF-hand"/>
    <property type="match status" value="1"/>
</dbReference>
<gene>
    <name evidence="6" type="ORF">QN277_027185</name>
</gene>
<dbReference type="InterPro" id="IPR018247">
    <property type="entry name" value="EF_Hand_1_Ca_BS"/>
</dbReference>
<dbReference type="InterPro" id="IPR043145">
    <property type="entry name" value="Znf_ZZ_sf"/>
</dbReference>
<comment type="caution">
    <text evidence="6">The sequence shown here is derived from an EMBL/GenBank/DDBJ whole genome shotgun (WGS) entry which is preliminary data.</text>
</comment>
<dbReference type="Gene3D" id="1.10.238.10">
    <property type="entry name" value="EF-hand"/>
    <property type="match status" value="1"/>
</dbReference>
<evidence type="ECO:0000256" key="4">
    <source>
        <dbReference type="ARBA" id="ARBA00022837"/>
    </source>
</evidence>
<organism evidence="6 7">
    <name type="scientific">Acacia crassicarpa</name>
    <name type="common">northern wattle</name>
    <dbReference type="NCBI Taxonomy" id="499986"/>
    <lineage>
        <taxon>Eukaryota</taxon>
        <taxon>Viridiplantae</taxon>
        <taxon>Streptophyta</taxon>
        <taxon>Embryophyta</taxon>
        <taxon>Tracheophyta</taxon>
        <taxon>Spermatophyta</taxon>
        <taxon>Magnoliopsida</taxon>
        <taxon>eudicotyledons</taxon>
        <taxon>Gunneridae</taxon>
        <taxon>Pentapetalae</taxon>
        <taxon>rosids</taxon>
        <taxon>fabids</taxon>
        <taxon>Fabales</taxon>
        <taxon>Fabaceae</taxon>
        <taxon>Caesalpinioideae</taxon>
        <taxon>mimosoid clade</taxon>
        <taxon>Acacieae</taxon>
        <taxon>Acacia</taxon>
    </lineage>
</organism>
<dbReference type="Gene3D" id="3.30.60.90">
    <property type="match status" value="1"/>
</dbReference>
<dbReference type="SMART" id="SM00054">
    <property type="entry name" value="EFh"/>
    <property type="match status" value="2"/>
</dbReference>
<evidence type="ECO:0000256" key="3">
    <source>
        <dbReference type="ARBA" id="ARBA00022833"/>
    </source>
</evidence>
<keyword evidence="1" id="KW-0479">Metal-binding</keyword>
<accession>A0AAE1J9F8</accession>
<dbReference type="InterPro" id="IPR002048">
    <property type="entry name" value="EF_hand_dom"/>
</dbReference>
<dbReference type="EMBL" id="JAWXYG010000008">
    <property type="protein sequence ID" value="KAK4266235.1"/>
    <property type="molecule type" value="Genomic_DNA"/>
</dbReference>
<feature type="domain" description="EF-hand" evidence="5">
    <location>
        <begin position="18"/>
        <end position="53"/>
    </location>
</feature>
<keyword evidence="7" id="KW-1185">Reference proteome</keyword>
<name>A0AAE1J9F8_9FABA</name>
<evidence type="ECO:0000256" key="1">
    <source>
        <dbReference type="ARBA" id="ARBA00022723"/>
    </source>
</evidence>
<dbReference type="Pfam" id="PF13499">
    <property type="entry name" value="EF-hand_7"/>
    <property type="match status" value="1"/>
</dbReference>
<evidence type="ECO:0000256" key="2">
    <source>
        <dbReference type="ARBA" id="ARBA00022771"/>
    </source>
</evidence>
<evidence type="ECO:0000313" key="7">
    <source>
        <dbReference type="Proteomes" id="UP001293593"/>
    </source>
</evidence>
<dbReference type="Proteomes" id="UP001293593">
    <property type="component" value="Unassembled WGS sequence"/>
</dbReference>
<dbReference type="CDD" id="cd00051">
    <property type="entry name" value="EFh"/>
    <property type="match status" value="2"/>
</dbReference>